<reference evidence="2 3" key="1">
    <citation type="submission" date="2024-02" db="EMBL/GenBank/DDBJ databases">
        <title>Chromosome-scale genome assembly of the rough periwinkle Littorina saxatilis.</title>
        <authorList>
            <person name="De Jode A."/>
            <person name="Faria R."/>
            <person name="Formenti G."/>
            <person name="Sims Y."/>
            <person name="Smith T.P."/>
            <person name="Tracey A."/>
            <person name="Wood J.M.D."/>
            <person name="Zagrodzka Z.B."/>
            <person name="Johannesson K."/>
            <person name="Butlin R.K."/>
            <person name="Leder E.H."/>
        </authorList>
    </citation>
    <scope>NUCLEOTIDE SEQUENCE [LARGE SCALE GENOMIC DNA]</scope>
    <source>
        <strain evidence="2">Snail1</strain>
        <tissue evidence="2">Muscle</tissue>
    </source>
</reference>
<gene>
    <name evidence="2" type="ORF">V1264_020951</name>
</gene>
<proteinExistence type="predicted"/>
<sequence length="305" mass="34517">METHVLFLLTLTLAALKCHKCAVYTMRRDLKLTLNVLTSVTFKQHGNNVGRCITSCKQNAACCSVNVHWDGVTSSVTCELLSSYLHEVEQRHLLPAPGWVFVQEDPVYTEGGWALAFRATSAIGQSVWDTWHHDGRHDDTNEMQACLLPVSSAACTAHFRSYVMDRWTNIDQVRIRLYRTDSVVAEMTFDGQGSTRISWLDISRLLTSSWTDMTSSSPHNCFSLTGLDWVYRRFYLSKFEAGCENDTGWLTVADTHPTPSVYGQCPWDYSQPLPALLYSPLSTAVRWQWEAAVADFMVVHVTFLD</sequence>
<evidence type="ECO:0008006" key="4">
    <source>
        <dbReference type="Google" id="ProtNLM"/>
    </source>
</evidence>
<evidence type="ECO:0000313" key="2">
    <source>
        <dbReference type="EMBL" id="KAK7102772.1"/>
    </source>
</evidence>
<keyword evidence="1" id="KW-0732">Signal</keyword>
<comment type="caution">
    <text evidence="2">The sequence shown here is derived from an EMBL/GenBank/DDBJ whole genome shotgun (WGS) entry which is preliminary data.</text>
</comment>
<feature type="chain" id="PRO_5043010151" description="Apple domain-containing protein" evidence="1">
    <location>
        <begin position="19"/>
        <end position="305"/>
    </location>
</feature>
<dbReference type="EMBL" id="JBAMIC010000010">
    <property type="protein sequence ID" value="KAK7102772.1"/>
    <property type="molecule type" value="Genomic_DNA"/>
</dbReference>
<name>A0AAN9BC47_9CAEN</name>
<dbReference type="AlphaFoldDB" id="A0AAN9BC47"/>
<dbReference type="Proteomes" id="UP001374579">
    <property type="component" value="Unassembled WGS sequence"/>
</dbReference>
<accession>A0AAN9BC47</accession>
<evidence type="ECO:0000313" key="3">
    <source>
        <dbReference type="Proteomes" id="UP001374579"/>
    </source>
</evidence>
<organism evidence="2 3">
    <name type="scientific">Littorina saxatilis</name>
    <dbReference type="NCBI Taxonomy" id="31220"/>
    <lineage>
        <taxon>Eukaryota</taxon>
        <taxon>Metazoa</taxon>
        <taxon>Spiralia</taxon>
        <taxon>Lophotrochozoa</taxon>
        <taxon>Mollusca</taxon>
        <taxon>Gastropoda</taxon>
        <taxon>Caenogastropoda</taxon>
        <taxon>Littorinimorpha</taxon>
        <taxon>Littorinoidea</taxon>
        <taxon>Littorinidae</taxon>
        <taxon>Littorina</taxon>
    </lineage>
</organism>
<keyword evidence="3" id="KW-1185">Reference proteome</keyword>
<evidence type="ECO:0000256" key="1">
    <source>
        <dbReference type="SAM" id="SignalP"/>
    </source>
</evidence>
<feature type="signal peptide" evidence="1">
    <location>
        <begin position="1"/>
        <end position="18"/>
    </location>
</feature>
<protein>
    <recommendedName>
        <fullName evidence="4">Apple domain-containing protein</fullName>
    </recommendedName>
</protein>